<proteinExistence type="predicted"/>
<dbReference type="Proteomes" id="UP000552644">
    <property type="component" value="Unassembled WGS sequence"/>
</dbReference>
<comment type="caution">
    <text evidence="2">The sequence shown here is derived from an EMBL/GenBank/DDBJ whole genome shotgun (WGS) entry which is preliminary data.</text>
</comment>
<dbReference type="AlphaFoldDB" id="A0A7W7QN99"/>
<protein>
    <submittedName>
        <fullName evidence="2">Tetratricopeptide (TPR) repeat protein</fullName>
    </submittedName>
</protein>
<evidence type="ECO:0000313" key="2">
    <source>
        <dbReference type="EMBL" id="MBB4916652.1"/>
    </source>
</evidence>
<evidence type="ECO:0000313" key="3">
    <source>
        <dbReference type="Proteomes" id="UP000552644"/>
    </source>
</evidence>
<name>A0A7W7QN99_9ACTN</name>
<organism evidence="2 3">
    <name type="scientific">Streptosporangium saharense</name>
    <dbReference type="NCBI Taxonomy" id="1706840"/>
    <lineage>
        <taxon>Bacteria</taxon>
        <taxon>Bacillati</taxon>
        <taxon>Actinomycetota</taxon>
        <taxon>Actinomycetes</taxon>
        <taxon>Streptosporangiales</taxon>
        <taxon>Streptosporangiaceae</taxon>
        <taxon>Streptosporangium</taxon>
    </lineage>
</organism>
<dbReference type="SUPFAM" id="SSF48452">
    <property type="entry name" value="TPR-like"/>
    <property type="match status" value="1"/>
</dbReference>
<keyword evidence="3" id="KW-1185">Reference proteome</keyword>
<dbReference type="Pfam" id="PF12770">
    <property type="entry name" value="CHAT"/>
    <property type="match status" value="1"/>
</dbReference>
<dbReference type="Gene3D" id="1.25.40.10">
    <property type="entry name" value="Tetratricopeptide repeat domain"/>
    <property type="match status" value="2"/>
</dbReference>
<dbReference type="InterPro" id="IPR011990">
    <property type="entry name" value="TPR-like_helical_dom_sf"/>
</dbReference>
<feature type="domain" description="CHAT" evidence="1">
    <location>
        <begin position="882"/>
        <end position="1146"/>
    </location>
</feature>
<dbReference type="EMBL" id="JACHJP010000003">
    <property type="protein sequence ID" value="MBB4916652.1"/>
    <property type="molecule type" value="Genomic_DNA"/>
</dbReference>
<evidence type="ECO:0000259" key="1">
    <source>
        <dbReference type="Pfam" id="PF12770"/>
    </source>
</evidence>
<dbReference type="InterPro" id="IPR024983">
    <property type="entry name" value="CHAT_dom"/>
</dbReference>
<reference evidence="2 3" key="1">
    <citation type="submission" date="2020-08" db="EMBL/GenBank/DDBJ databases">
        <title>Genomic Encyclopedia of Type Strains, Phase III (KMG-III): the genomes of soil and plant-associated and newly described type strains.</title>
        <authorList>
            <person name="Whitman W."/>
        </authorList>
    </citation>
    <scope>NUCLEOTIDE SEQUENCE [LARGE SCALE GENOMIC DNA]</scope>
    <source>
        <strain evidence="2 3">CECT 8840</strain>
    </source>
</reference>
<accession>A0A7W7QN99</accession>
<dbReference type="RefSeq" id="WP_184716172.1">
    <property type="nucleotide sequence ID" value="NZ_JACHJP010000003.1"/>
</dbReference>
<sequence>MPIDDLTWRVEKLVDEYRWTGDTETILGAEASGDAVALWRAVRVVDLDTSSPSLDAQFTAASTALGRLHYWRYRESSGERRNAELARALLCLEAVSDDVHRVPAELNPLVGRFTDPDAQADTALTLLRASASGPDPALLDAGILLLTPAAAASPRRSPLRAARLSHLCLAHRLRHERDGSAADLAQAVSTGEEAVAIAAEHGTDAPASWSRLAFAYRCRYRLHADPADLRRVIDLFERVLALSGPRAALLSDLGTAYRLRHEHTGDPTHVERAVALSEQAAALPEGRADPSVLAGLGACLLCRYERSGARADLWRAAEISERVVAALPEDDPERATHLVAATSVLLRRHERSRALEDLNRAVELGEQALSALPEEDRRRADALGGLAAALHRRYLSAGSDTDLDRAVTLGGWALAAVPAGHPDRARASMDLAAVHLTRHARTGVLADVARAIELGEEVLASTAACPPKWLSTLGGAYQQRYPTTGAVSDLDRAIDLGERSLAATGEDDFALAGRRARLATAYWRRHGHSPGGPADGTTDRTDLDRAIDLGERAVAGTPDDHADLPGWLAGLAAARLARHRLGGAPEDLDAAVGLGERALAIVPEGHPGRSRLTADLCDAYLERVTGGGPSPDPERLRELAGTVSGTRTASPVDRVAAHHAVGALAQAAGQTGLAVTMLDAAVTLLPSVAPREAGWADQQHRIGEHFGLVGTGVAAHCAAGDPAGAVEIAELGRGVLLASQANTRVDLVELRNRSPRLADRFRWVCDRLNTPDFPADERRRWWADYDALLTDIRALPGLEDFLAVPRLADLRPAAAGGHAVLVNAGGDRGDAVVIRADGAPVTIELPGLRLAEVEAKVTALLTAVESGFSLAGVLLRRRVVAEVLGWLWDTVVAPVVETLRSRGGAPYRVWWLPTGLLGLLPLHAAGRPGEPGALDVVVSSFVPSLRSLRQARNRPPGGRRSDLTVALRHTPGLPELPGAAAEATVLGGAALVDGQATADRVLSALGRSTWAHFACHGIVDPASPAESGLRLHDRTLRLPEIGGLRLAEAELAYLSACSTANHGTRYADEVLHLASAFQLAGFRHVVATLWPLADEVAVKAARSFYGELPGTPVADEAAAVLNRVTLGLREEHPDRPDLWAPLIHSGP</sequence>
<gene>
    <name evidence="2" type="ORF">FHS44_003740</name>
</gene>